<dbReference type="InterPro" id="IPR013968">
    <property type="entry name" value="PKS_KR"/>
</dbReference>
<dbReference type="PANTHER" id="PTHR43775">
    <property type="entry name" value="FATTY ACID SYNTHASE"/>
    <property type="match status" value="1"/>
</dbReference>
<dbReference type="PROSITE" id="PS00012">
    <property type="entry name" value="PHOSPHOPANTETHEINE"/>
    <property type="match status" value="1"/>
</dbReference>
<keyword evidence="7" id="KW-0511">Multifunctional enzyme</keyword>
<feature type="domain" description="Ketosynthase family 3 (KS3)" evidence="12">
    <location>
        <begin position="6"/>
        <end position="436"/>
    </location>
</feature>
<dbReference type="Gene3D" id="3.40.50.12780">
    <property type="entry name" value="N-terminal domain of ligase-like"/>
    <property type="match status" value="1"/>
</dbReference>
<dbReference type="InterPro" id="IPR020807">
    <property type="entry name" value="PKS_DH"/>
</dbReference>
<dbReference type="GO" id="GO:0008168">
    <property type="term" value="F:methyltransferase activity"/>
    <property type="evidence" value="ECO:0007669"/>
    <property type="project" value="UniProtKB-KW"/>
</dbReference>
<keyword evidence="4" id="KW-0489">Methyltransferase</keyword>
<dbReference type="SUPFAM" id="SSF52777">
    <property type="entry name" value="CoA-dependent acyltransferases"/>
    <property type="match status" value="2"/>
</dbReference>
<dbReference type="SMART" id="SM00826">
    <property type="entry name" value="PKS_DH"/>
    <property type="match status" value="1"/>
</dbReference>
<dbReference type="SMART" id="SM00823">
    <property type="entry name" value="PKS_PP"/>
    <property type="match status" value="2"/>
</dbReference>
<dbReference type="InterPro" id="IPR013217">
    <property type="entry name" value="Methyltransf_12"/>
</dbReference>
<dbReference type="Pfam" id="PF00501">
    <property type="entry name" value="AMP-binding"/>
    <property type="match status" value="1"/>
</dbReference>
<name>A0A1X9PXX5_9PEZI</name>
<organism evidence="14">
    <name type="scientific">Phyllosticta cirsii</name>
    <dbReference type="NCBI Taxonomy" id="1986016"/>
    <lineage>
        <taxon>Eukaryota</taxon>
        <taxon>Fungi</taxon>
        <taxon>Dikarya</taxon>
        <taxon>Ascomycota</taxon>
        <taxon>Pezizomycotina</taxon>
        <taxon>Dothideomycetes</taxon>
        <taxon>Dothideomycetes incertae sedis</taxon>
        <taxon>Botryosphaeriales</taxon>
        <taxon>Phyllostictaceae</taxon>
        <taxon>Phyllosticta</taxon>
    </lineage>
</organism>
<dbReference type="Pfam" id="PF00668">
    <property type="entry name" value="Condensation"/>
    <property type="match status" value="1"/>
</dbReference>
<evidence type="ECO:0000256" key="9">
    <source>
        <dbReference type="PROSITE-ProRule" id="PRU01363"/>
    </source>
</evidence>
<feature type="domain" description="PKS/mFAS DH" evidence="13">
    <location>
        <begin position="953"/>
        <end position="1268"/>
    </location>
</feature>
<dbReference type="SUPFAM" id="SSF47336">
    <property type="entry name" value="ACP-like"/>
    <property type="match status" value="2"/>
</dbReference>
<dbReference type="InterPro" id="IPR042099">
    <property type="entry name" value="ANL_N_sf"/>
</dbReference>
<reference evidence="14" key="1">
    <citation type="journal article" date="2017" name="J. Nat. Prod.">
        <title>Structural Revision and Biosynthesis of the Fungal Phytotoxins Phyllostictines A and B.</title>
        <authorList>
            <person name="Trenti F."/>
            <person name="Cox R.J."/>
        </authorList>
    </citation>
    <scope>NUCLEOTIDE SEQUENCE</scope>
</reference>
<dbReference type="InterPro" id="IPR014031">
    <property type="entry name" value="Ketoacyl_synth_C"/>
</dbReference>
<dbReference type="PROSITE" id="PS50075">
    <property type="entry name" value="CARRIER"/>
    <property type="match status" value="2"/>
</dbReference>
<dbReference type="Gene3D" id="3.40.47.10">
    <property type="match status" value="1"/>
</dbReference>
<dbReference type="CDD" id="cd19532">
    <property type="entry name" value="C_PKS-NRPS"/>
    <property type="match status" value="1"/>
</dbReference>
<dbReference type="InterPro" id="IPR001227">
    <property type="entry name" value="Ac_transferase_dom_sf"/>
</dbReference>
<dbReference type="Pfam" id="PF08242">
    <property type="entry name" value="Methyltransf_12"/>
    <property type="match status" value="1"/>
</dbReference>
<dbReference type="Gene3D" id="3.40.50.720">
    <property type="entry name" value="NAD(P)-binding Rossmann-like Domain"/>
    <property type="match status" value="2"/>
</dbReference>
<feature type="region of interest" description="Disordered" evidence="10">
    <location>
        <begin position="2537"/>
        <end position="2573"/>
    </location>
</feature>
<evidence type="ECO:0000256" key="3">
    <source>
        <dbReference type="ARBA" id="ARBA00022598"/>
    </source>
</evidence>
<dbReference type="InterPro" id="IPR029063">
    <property type="entry name" value="SAM-dependent_MTases_sf"/>
</dbReference>
<proteinExistence type="inferred from homology"/>
<dbReference type="Pfam" id="PF00698">
    <property type="entry name" value="Acyl_transf_1"/>
    <property type="match status" value="1"/>
</dbReference>
<keyword evidence="2" id="KW-0597">Phosphoprotein</keyword>
<dbReference type="InterPro" id="IPR014043">
    <property type="entry name" value="Acyl_transferase_dom"/>
</dbReference>
<dbReference type="Pfam" id="PF07993">
    <property type="entry name" value="NAD_binding_4"/>
    <property type="match status" value="1"/>
</dbReference>
<dbReference type="GO" id="GO:0004315">
    <property type="term" value="F:3-oxoacyl-[acyl-carrier-protein] synthase activity"/>
    <property type="evidence" value="ECO:0007669"/>
    <property type="project" value="InterPro"/>
</dbReference>
<dbReference type="SUPFAM" id="SSF53901">
    <property type="entry name" value="Thiolase-like"/>
    <property type="match status" value="1"/>
</dbReference>
<dbReference type="Pfam" id="PF02801">
    <property type="entry name" value="Ketoacyl-synt_C"/>
    <property type="match status" value="1"/>
</dbReference>
<dbReference type="InterPro" id="IPR036291">
    <property type="entry name" value="NAD(P)-bd_dom_sf"/>
</dbReference>
<protein>
    <submittedName>
        <fullName evidence="14">PKS-NRPS hybrid protein</fullName>
    </submittedName>
</protein>
<evidence type="ECO:0000256" key="8">
    <source>
        <dbReference type="ARBA" id="ARBA00029443"/>
    </source>
</evidence>
<dbReference type="SUPFAM" id="SSF52151">
    <property type="entry name" value="FabD/lysophospholipase-like"/>
    <property type="match status" value="1"/>
</dbReference>
<dbReference type="InterPro" id="IPR050091">
    <property type="entry name" value="PKS_NRPS_Biosynth_Enz"/>
</dbReference>
<dbReference type="InterPro" id="IPR013120">
    <property type="entry name" value="FAR_NAD-bd"/>
</dbReference>
<dbReference type="GO" id="GO:0004312">
    <property type="term" value="F:fatty acid synthase activity"/>
    <property type="evidence" value="ECO:0007669"/>
    <property type="project" value="TreeGrafter"/>
</dbReference>
<keyword evidence="5" id="KW-0808">Transferase</keyword>
<dbReference type="Gene3D" id="3.40.50.150">
    <property type="entry name" value="Vaccinia Virus protein VP39"/>
    <property type="match status" value="1"/>
</dbReference>
<evidence type="ECO:0000313" key="14">
    <source>
        <dbReference type="EMBL" id="ARP51711.1"/>
    </source>
</evidence>
<feature type="region of interest" description="C-terminal hotdog fold" evidence="9">
    <location>
        <begin position="1109"/>
        <end position="1268"/>
    </location>
</feature>
<dbReference type="InterPro" id="IPR020845">
    <property type="entry name" value="AMP-binding_CS"/>
</dbReference>
<dbReference type="Pfam" id="PF00109">
    <property type="entry name" value="ketoacyl-synt"/>
    <property type="match status" value="1"/>
</dbReference>
<dbReference type="InterPro" id="IPR014030">
    <property type="entry name" value="Ketoacyl_synth_N"/>
</dbReference>
<dbReference type="Gene3D" id="3.10.129.110">
    <property type="entry name" value="Polyketide synthase dehydratase"/>
    <property type="match status" value="1"/>
</dbReference>
<dbReference type="InterPro" id="IPR009081">
    <property type="entry name" value="PP-bd_ACP"/>
</dbReference>
<evidence type="ECO:0000256" key="10">
    <source>
        <dbReference type="SAM" id="MobiDB-lite"/>
    </source>
</evidence>
<dbReference type="GO" id="GO:0032259">
    <property type="term" value="P:methylation"/>
    <property type="evidence" value="ECO:0007669"/>
    <property type="project" value="UniProtKB-KW"/>
</dbReference>
<dbReference type="PANTHER" id="PTHR43775:SF20">
    <property type="entry name" value="HYBRID PKS-NRPS SYNTHETASE APDA"/>
    <property type="match status" value="1"/>
</dbReference>
<dbReference type="NCBIfam" id="TIGR01733">
    <property type="entry name" value="AA-adenyl-dom"/>
    <property type="match status" value="1"/>
</dbReference>
<dbReference type="FunFam" id="3.40.47.10:FF:000019">
    <property type="entry name" value="Polyketide synthase type I"/>
    <property type="match status" value="1"/>
</dbReference>
<dbReference type="Gene3D" id="3.30.300.30">
    <property type="match status" value="1"/>
</dbReference>
<dbReference type="CDD" id="cd00833">
    <property type="entry name" value="PKS"/>
    <property type="match status" value="1"/>
</dbReference>
<dbReference type="InterPro" id="IPR016039">
    <property type="entry name" value="Thiolase-like"/>
</dbReference>
<evidence type="ECO:0000256" key="4">
    <source>
        <dbReference type="ARBA" id="ARBA00022603"/>
    </source>
</evidence>
<dbReference type="Gene3D" id="3.40.366.10">
    <property type="entry name" value="Malonyl-Coenzyme A Acyl Carrier Protein, domain 2"/>
    <property type="match status" value="1"/>
</dbReference>
<dbReference type="SUPFAM" id="SSF51735">
    <property type="entry name" value="NAD(P)-binding Rossmann-fold domains"/>
    <property type="match status" value="2"/>
</dbReference>
<keyword evidence="1" id="KW-0596">Phosphopantetheine</keyword>
<dbReference type="GO" id="GO:0031177">
    <property type="term" value="F:phosphopantetheine binding"/>
    <property type="evidence" value="ECO:0007669"/>
    <property type="project" value="InterPro"/>
</dbReference>
<accession>A0A1X9PXX5</accession>
<dbReference type="Gene3D" id="3.30.559.30">
    <property type="entry name" value="Nonribosomal peptide synthetase, condensation domain"/>
    <property type="match status" value="1"/>
</dbReference>
<dbReference type="GO" id="GO:0016874">
    <property type="term" value="F:ligase activity"/>
    <property type="evidence" value="ECO:0007669"/>
    <property type="project" value="UniProtKB-KW"/>
</dbReference>
<dbReference type="Gene3D" id="3.30.559.10">
    <property type="entry name" value="Chloramphenicol acetyltransferase-like domain"/>
    <property type="match status" value="1"/>
</dbReference>
<dbReference type="PROSITE" id="PS52019">
    <property type="entry name" value="PKS_MFAS_DH"/>
    <property type="match status" value="1"/>
</dbReference>
<dbReference type="EMBL" id="KY682688">
    <property type="protein sequence ID" value="ARP51711.1"/>
    <property type="molecule type" value="Genomic_DNA"/>
</dbReference>
<evidence type="ECO:0000256" key="2">
    <source>
        <dbReference type="ARBA" id="ARBA00022553"/>
    </source>
</evidence>
<dbReference type="CDD" id="cd02440">
    <property type="entry name" value="AdoMet_MTases"/>
    <property type="match status" value="1"/>
</dbReference>
<dbReference type="SUPFAM" id="SSF56801">
    <property type="entry name" value="Acetyl-CoA synthetase-like"/>
    <property type="match status" value="1"/>
</dbReference>
<dbReference type="PROSITE" id="PS52004">
    <property type="entry name" value="KS3_2"/>
    <property type="match status" value="1"/>
</dbReference>
<keyword evidence="6" id="KW-0677">Repeat</keyword>
<evidence type="ECO:0000259" key="11">
    <source>
        <dbReference type="PROSITE" id="PS50075"/>
    </source>
</evidence>
<keyword evidence="3" id="KW-0436">Ligase</keyword>
<dbReference type="InterPro" id="IPR057326">
    <property type="entry name" value="KR_dom"/>
</dbReference>
<dbReference type="InterPro" id="IPR032821">
    <property type="entry name" value="PKS_assoc"/>
</dbReference>
<dbReference type="SMART" id="SM00822">
    <property type="entry name" value="PKS_KR"/>
    <property type="match status" value="1"/>
</dbReference>
<dbReference type="InterPro" id="IPR016035">
    <property type="entry name" value="Acyl_Trfase/lysoPLipase"/>
</dbReference>
<dbReference type="InterPro" id="IPR001242">
    <property type="entry name" value="Condensation_dom"/>
</dbReference>
<dbReference type="Pfam" id="PF08659">
    <property type="entry name" value="KR"/>
    <property type="match status" value="1"/>
</dbReference>
<dbReference type="InterPro" id="IPR049551">
    <property type="entry name" value="PKS_DH_C"/>
</dbReference>
<evidence type="ECO:0000259" key="13">
    <source>
        <dbReference type="PROSITE" id="PS52019"/>
    </source>
</evidence>
<comment type="similarity">
    <text evidence="8">In the C-terminal section; belongs to the NRP synthetase family.</text>
</comment>
<feature type="domain" description="Carrier" evidence="11">
    <location>
        <begin position="2445"/>
        <end position="2522"/>
    </location>
</feature>
<dbReference type="Gene3D" id="1.10.1200.10">
    <property type="entry name" value="ACP-like"/>
    <property type="match status" value="2"/>
</dbReference>
<dbReference type="CDD" id="cd05930">
    <property type="entry name" value="A_NRPS"/>
    <property type="match status" value="1"/>
</dbReference>
<dbReference type="InterPro" id="IPR036736">
    <property type="entry name" value="ACP-like_sf"/>
</dbReference>
<evidence type="ECO:0000256" key="5">
    <source>
        <dbReference type="ARBA" id="ARBA00022679"/>
    </source>
</evidence>
<dbReference type="InterPro" id="IPR020806">
    <property type="entry name" value="PKS_PP-bd"/>
</dbReference>
<evidence type="ECO:0000256" key="6">
    <source>
        <dbReference type="ARBA" id="ARBA00022737"/>
    </source>
</evidence>
<evidence type="ECO:0000256" key="7">
    <source>
        <dbReference type="ARBA" id="ARBA00023268"/>
    </source>
</evidence>
<dbReference type="InterPro" id="IPR049552">
    <property type="entry name" value="PKS_DH_N"/>
</dbReference>
<evidence type="ECO:0000256" key="1">
    <source>
        <dbReference type="ARBA" id="ARBA00022450"/>
    </source>
</evidence>
<dbReference type="Pfam" id="PF14765">
    <property type="entry name" value="PS-DH"/>
    <property type="match status" value="1"/>
</dbReference>
<dbReference type="InterPro" id="IPR000873">
    <property type="entry name" value="AMP-dep_synth/lig_dom"/>
</dbReference>
<dbReference type="InterPro" id="IPR049900">
    <property type="entry name" value="PKS_mFAS_DH"/>
</dbReference>
<dbReference type="InterPro" id="IPR020841">
    <property type="entry name" value="PKS_Beta-ketoAc_synthase_dom"/>
</dbReference>
<dbReference type="PROSITE" id="PS00606">
    <property type="entry name" value="KS3_1"/>
    <property type="match status" value="1"/>
</dbReference>
<feature type="active site" description="Proton donor; for dehydratase activity" evidence="9">
    <location>
        <position position="1171"/>
    </location>
</feature>
<dbReference type="Pfam" id="PF21089">
    <property type="entry name" value="PKS_DH_N"/>
    <property type="match status" value="1"/>
</dbReference>
<feature type="compositionally biased region" description="Low complexity" evidence="10">
    <location>
        <begin position="2553"/>
        <end position="2564"/>
    </location>
</feature>
<feature type="region of interest" description="N-terminal hotdog fold" evidence="9">
    <location>
        <begin position="953"/>
        <end position="1094"/>
    </location>
</feature>
<dbReference type="SMART" id="SM00827">
    <property type="entry name" value="PKS_AT"/>
    <property type="match status" value="1"/>
</dbReference>
<gene>
    <name evidence="14" type="primary">phyS</name>
</gene>
<sequence length="4035" mass="440865">MKFQPSEPIAIVGSGCRFPGGAHSPSKLWELLKEPRDVVQEIPTDRFNTTGFHHTDTSRSTTNVRHAYLLAEDLRLFDAQFFFISPNEADSIDPQQRLLLEAVYEALEAGGHGLESLRGSDTAVYVGTMGVDWNDIANRDLDTIPRYFATGTNRAIISNRVSYFFDWHGPSMTIDTACSSSLVAVHQGVQALRTGESRVAVACGTQVILGPETFIIESKMKMLSPTGRSRMWDAGADGYARGEGVAAIVMKRLSDAIADGDEIMCVIRETGTNQDGYSNGLTVPSSAAQASMIRKTYAKAGLDLKNPLNWPQYFEAHGTGTQAGDPREAAAIFDCFGSDGASQPLYVGSAKTVIGHTEGAAGLAGLLKAASSVQYGQIAPNLLFEKLNPSVEPYYKGLKIPTELKDWPALPQGVPRRASVNSFGFGGSNAHAILEQYVEASAVPNKQICEKTTTPFTPFLFSAATEASLVASLEAYSAHLKAHPEIRLDDLAWTLQARRTQLALKVAFAANSIEELAAKIDAKLAVTKKSNSLGTRSIASNTKASILGVFTGQGAQWAAMGAQLITASPEFVEKRVQDLELALETLPEADRPRWNLRLEMLAGAQTSRIAEAAISQPLCTAIQIVLVDLLRIAGIGFSAVVGHSSGEIAAAYAAGHLSDRDAIRVAYYRGLYAHLAGGASNNDESSAKTSGAMMAVGTSIEDARELTGLSVFKGRLTVAAHNSSASVTLSGDVDSVILAKKIFDEEKKFARLLKVDTAYHSHHMTPCGDPYIAALQACGIQVSKGSGDCVWFSSVVPDALGTVPGDELRDVYWRDNMTNTVLFADAVRNAVKSDPQISLVLEVGPHPALKGPASQNIADIRTAALPYQGTLSRDRNDVEVFAEALGFVWTQLGANSVDFNRYRETLSISTKAAAARKPKLVTGLPSYQWNHSKRYWHESRRSARLRDRKQPFHELLGHLLPESTPMDLRWKNILKVSQIPWIEGHQLQGQIVFPAAGYVAMAMEAARLCVLERKGSVELLELADLTIPKAIAFDEGDDLGVETLVTLTGIRPGDSNTLTGSFTVYSCPVNNSGAENQEMELMASGTAIMTLGTPDAGALAVPTAPDVSNMMNVDVDRFYASLTDLGYNYSGHFRTMSSMKRRLNQSSATVSTYQYNDEDTAAHLVHPSLLDVAFQVAFLALSAPGDGRLWSLHIPTAIGRIRINPHQCTALPLSKVDVPVWCNVTGGQGAGSLLSASIDIFNDTSGVPQGMIQVEDLIMKPFAPATAADDRPLFSSMKWQVAAPDGNAAVAGLSLPDRYVDIACICERVCFYYLRKWNAGLTDEDWAKGQSHFQSLRDFVNWTLDDVNKGRHPTLKAEWSNDTDEEIADLVNKYPDKIDLRLISAVGKNMVAAVRGETTIIEHMVADNMLDDYYEQGDDGPSMNAASAAVVKQLTHRYPYARILEIGAGTGGATKAVLGAIGDTYASYTYTDISAGFFDKAAEIFSTHGDKMVFKALDVERPIATQGFEPHSYDIIIANNVLHATKILKDTLENTRQLLKPGGILVLAELTDTGPIRFGTIMGGFTGWWSGVEDGRKYKPIITPQKWNAVLRQSGFSGVDAVTPKIDGQATRPWSVIAAQAVDDRINLLRRPLSGTSSMTLYHDSVVILGGQSLETSRIAEELAEHLSRFSHSVTILDALPTEDEAKTLASMSSFINLVDLDQPIFKDITADRMEGLKRVFQLARNILWITHGAISAENAYHMASVAFRRVMSNEAQHIFMQNLDFAELPSDGSVSRTIAEHFLRQTALDEWDRETPSIEKIRTHPYLWSNEPEAFVDKRGRILIPRLMHDPIRNARLNSSRRIITSYKAADELNGVAVVLRKDASPSLVEQDLPLVKAKASKIEATFSSLMALSIAGDGFLFLGLGRDTENKEDVVFLSATNSKTTEPIVTISLPTGTDHVRILGAISSEMLAASVIQALPFGSNIIIHSLSPGKDKGFAVALERQAKTKGLRLTFFTSATTHPSGPWITLDKRATKVALKSLLPANATHFINLTTDDGNNSSISRLVPALAKRISIDDLARIEVQSFHASQRDSVLKHLQSAVTTAIASSGVDMADDMISPLDKIHLKKDAYISDVVCWSPSTSGRIQVEVRALDARTLFASNKTYILLGLTGQIGQSVCKWMVDNGAGCVCLASRTPKANKAWLDSLRGTGAIVKLYAVDVTNKSSLAGAIESIRAECPPIAGIVNGAMILRDSLFENMSIDQMQAVLRPKIDGSNNLDELFYDDPLDFFLLLTSATTLIGNPGQSSYVVSSGYLNGLARERRRRGLAASAVDIGRVAGLGYVESAGEHVSNQLDNFRLLHLNEIELHQAFAEAIRAGFPTAHDDDDNDGVLFPDAIVTTGLGQIREDDDDVRGPYFENPLFSHCLIRTNGLSSSEAGQSGSKDINKLPIVEQFASAKSNDHALKLLQDAFAAKLCSILQIGNDTLDHDIPLVELGMDSLVAVEARSWFLKNLKVDVPVLKIVGGSSVAEICQWAFKKLPNDLLAKIGSGEPTIAQPPPPVLSKPQLIAPSSKTGSSTPSTADSTANVRSSTVNTPYTLATPATELQVESLHKNLANAVNLRSSTEALPQTFVRSKPISIAQSRFWFLRLLVDDPTTFNVTLRYHMTGHVRIGDLERALRAVTLKHEALRTCFIGDDNEVDQATQNVLARSPVKLEQLRIQSPEEAVSEYDKLRTHEFDLESGALFRMILLTLSPTDHYLLFNAHHIIMDVTSFQIMLADMDKAYNGEGLGPQPLQYPDFSVAQRKALDEGSMNKDLEYWRGVFPVDDLPPILPLLPMARSRSRTAIANYEVHQVDMRIGAEFSARVKSIAQANRSTPFHFYLAAFKAMLFSFTDVDDLTIGIADANRNDSSLIGSVGFFMNLLTLRFRRQAEQKFADAIVEARDTAYTALNHSRLPFDVLLKELKVTRSSSYNPFFQAFFDYRQVDKSRQQKWVQCQFDVEDYHPGRSGYDISLDVADLGLEVHIALRTQRSFYDVTAAKLLLETYVHFVDVLSRDTSLLLHDTSLFSEEQLSRSLVIGCGPDMSTDWPTTLPHRIDQIASQNADKSALKDGFGNELTYKAMIDRVESIAEALLKNGAGPDSRVLVFLQASTDWVCSMLAIMRIGGVYVPLDLRNPLSRLATLAKDCQPIAVLADDTTMADAPQLGVATIVEVSRLAASPQAFVPNAAQHDKPAAILYTSGSTGTPKGIVIRHSGIRNEMEGYTKTYKLGAERVLQQSAFTFDFSVDQIFTGLVNGGTVFVVPYSKRGDPISLTEIVREESITYTKVTPSEYSMWMEFGNDNLRNAFSWRFAFAGGEPLTNHILRQFAGLGLDQLRLYNSYGPAEISIASHKGLVDYREARPDEEAPVPCGFSLPNYATYILDEDLKPLPVGMPGEVVIGGAGVSFGYLTDEARTASNFVHNPYATSQHVTNGWTKMHRTGDIAHLQDDGSLVFRNRVAGDTMVKLRGIRIDMADIESNLIATSGGVLTAAIVTLRQGDPDYLVAHVIFSPNAKVEKPDAFLDHLLGRLPIPQYMVPVLAVPLDKFPLTAHSKVDRKAIQALPLPQRVSAESQPDDELTETMTQLRQLWREVLGKDSERFGMAISPSTNFFMIGGNSLLIVRLQSRIRQVFNVTIHLVHLLSSNTLAQMARKVEEGASVEMIDWDQETKLPSMPTTPRQNQEKRRDGSLTVLVTGATGNLAKRVLPVLEANPLVGRIVCVAVRDKPQEASRSILRGDKIVQHAGDLSKPRLGLTVEQIQSLSGEVDVILHMGALRSFWDNYHMLRLSNVQSIKELVQLAAPRRIPIHFVSTSGVLPRDILDSATSQAPSSAAAYQPPVDGSNGYVASKWVGERILEHASEIWGVPSFIYRLHPTQAPSSRGSKSWVLDEFVRCVDLAGVMPDCTGWEGHIDLIPGREVAERLGEALVSSSRSTDPGTGVTAHFTRYESSVTVSVDDINTHLEELRGLRGFDRVQILKWMGRIKAVGFSYILASLEGTLTNSNGGEKLTMWR</sequence>
<dbReference type="SUPFAM" id="SSF53335">
    <property type="entry name" value="S-adenosyl-L-methionine-dependent methyltransferases"/>
    <property type="match status" value="1"/>
</dbReference>
<dbReference type="InterPro" id="IPR010071">
    <property type="entry name" value="AA_adenyl_dom"/>
</dbReference>
<dbReference type="Pfam" id="PF00550">
    <property type="entry name" value="PP-binding"/>
    <property type="match status" value="2"/>
</dbReference>
<feature type="domain" description="Carrier" evidence="11">
    <location>
        <begin position="3603"/>
        <end position="3681"/>
    </location>
</feature>
<dbReference type="SUPFAM" id="SSF55048">
    <property type="entry name" value="Probable ACP-binding domain of malonyl-CoA ACP transacylase"/>
    <property type="match status" value="1"/>
</dbReference>
<dbReference type="SMART" id="SM00825">
    <property type="entry name" value="PKS_KS"/>
    <property type="match status" value="1"/>
</dbReference>
<feature type="active site" description="Proton acceptor; for dehydratase activity" evidence="9">
    <location>
        <position position="985"/>
    </location>
</feature>
<dbReference type="GO" id="GO:0006633">
    <property type="term" value="P:fatty acid biosynthetic process"/>
    <property type="evidence" value="ECO:0007669"/>
    <property type="project" value="InterPro"/>
</dbReference>
<feature type="region of interest" description="Disordered" evidence="10">
    <location>
        <begin position="3690"/>
        <end position="3710"/>
    </location>
</feature>
<dbReference type="Pfam" id="PF16197">
    <property type="entry name" value="KAsynt_C_assoc"/>
    <property type="match status" value="1"/>
</dbReference>
<dbReference type="InterPro" id="IPR023213">
    <property type="entry name" value="CAT-like_dom_sf"/>
</dbReference>
<dbReference type="InterPro" id="IPR016036">
    <property type="entry name" value="Malonyl_transacylase_ACP-bd"/>
</dbReference>
<dbReference type="InterPro" id="IPR045851">
    <property type="entry name" value="AMP-bd_C_sf"/>
</dbReference>
<evidence type="ECO:0000259" key="12">
    <source>
        <dbReference type="PROSITE" id="PS52004"/>
    </source>
</evidence>
<dbReference type="PROSITE" id="PS00455">
    <property type="entry name" value="AMP_BINDING"/>
    <property type="match status" value="1"/>
</dbReference>
<dbReference type="InterPro" id="IPR018201">
    <property type="entry name" value="Ketoacyl_synth_AS"/>
</dbReference>
<dbReference type="InterPro" id="IPR006162">
    <property type="entry name" value="Ppantetheine_attach_site"/>
</dbReference>
<dbReference type="GO" id="GO:0009403">
    <property type="term" value="P:toxin biosynthetic process"/>
    <property type="evidence" value="ECO:0007669"/>
    <property type="project" value="UniProtKB-ARBA"/>
</dbReference>
<dbReference type="InterPro" id="IPR042104">
    <property type="entry name" value="PKS_dehydratase_sf"/>
</dbReference>